<dbReference type="SUPFAM" id="SSF53597">
    <property type="entry name" value="Dihydrofolate reductase-like"/>
    <property type="match status" value="1"/>
</dbReference>
<organism evidence="5 6">
    <name type="scientific">Acidaminococcus fermentans</name>
    <dbReference type="NCBI Taxonomy" id="905"/>
    <lineage>
        <taxon>Bacteria</taxon>
        <taxon>Bacillati</taxon>
        <taxon>Bacillota</taxon>
        <taxon>Negativicutes</taxon>
        <taxon>Acidaminococcales</taxon>
        <taxon>Acidaminococcaceae</taxon>
        <taxon>Acidaminococcus</taxon>
    </lineage>
</organism>
<evidence type="ECO:0000313" key="5">
    <source>
        <dbReference type="EMBL" id="SDW61117.1"/>
    </source>
</evidence>
<comment type="caution">
    <text evidence="5">The sequence shown here is derived from an EMBL/GenBank/DDBJ whole genome shotgun (WGS) entry which is preliminary data.</text>
</comment>
<proteinExistence type="predicted"/>
<dbReference type="Proteomes" id="UP000182379">
    <property type="component" value="Unassembled WGS sequence"/>
</dbReference>
<dbReference type="RefSeq" id="WP_074704832.1">
    <property type="nucleotide sequence ID" value="NZ_FOWJ01000022.1"/>
</dbReference>
<dbReference type="EMBL" id="FNOP01000003">
    <property type="protein sequence ID" value="SDW61117.1"/>
    <property type="molecule type" value="Genomic_DNA"/>
</dbReference>
<keyword evidence="3" id="KW-0560">Oxidoreductase</keyword>
<name>A0A1H2UYG3_ACIFE</name>
<evidence type="ECO:0000256" key="1">
    <source>
        <dbReference type="ARBA" id="ARBA00005104"/>
    </source>
</evidence>
<gene>
    <name evidence="5" type="ORF">SAMN05216495_10378</name>
</gene>
<dbReference type="Pfam" id="PF01872">
    <property type="entry name" value="RibD_C"/>
    <property type="match status" value="1"/>
</dbReference>
<accession>A0A1H2UYG3</accession>
<dbReference type="Gene3D" id="3.40.430.10">
    <property type="entry name" value="Dihydrofolate Reductase, subunit A"/>
    <property type="match status" value="1"/>
</dbReference>
<dbReference type="AlphaFoldDB" id="A0A1H2UYG3"/>
<dbReference type="InterPro" id="IPR002734">
    <property type="entry name" value="RibDG_C"/>
</dbReference>
<dbReference type="GO" id="GO:0009231">
    <property type="term" value="P:riboflavin biosynthetic process"/>
    <property type="evidence" value="ECO:0007669"/>
    <property type="project" value="InterPro"/>
</dbReference>
<evidence type="ECO:0000256" key="2">
    <source>
        <dbReference type="ARBA" id="ARBA00022857"/>
    </source>
</evidence>
<feature type="domain" description="Bacterial bifunctional deaminase-reductase C-terminal" evidence="4">
    <location>
        <begin position="123"/>
        <end position="207"/>
    </location>
</feature>
<evidence type="ECO:0000259" key="4">
    <source>
        <dbReference type="Pfam" id="PF01872"/>
    </source>
</evidence>
<dbReference type="PANTHER" id="PTHR38011">
    <property type="entry name" value="DIHYDROFOLATE REDUCTASE FAMILY PROTEIN (AFU_ORTHOLOGUE AFUA_8G06820)"/>
    <property type="match status" value="1"/>
</dbReference>
<comment type="pathway">
    <text evidence="1">Cofactor biosynthesis; riboflavin biosynthesis.</text>
</comment>
<sequence>MDKPFIFCHMEISPDGKIMGKYLWLPSTSEDPDSFSTLVNGPDAQYHYQAMLNGRTTIDDNFTFYAKPELDENAPQVPAGDYLAEGVSLGQFLLAVDGHGKLAWQENVNEYDGVKSHIVEILTEAASNSYKAFLRKKGISYLICGKDSVDLPLLCAKIKNVLHVDSVMLGGGGVLNWSMVQAGLVDELSLVMAPAADGSTESQSLFMAKPGITTDQPVLFKPLEVKIMPDDAIWIRYQVGKKVDFDFESDPEFKETMEMIRSHR</sequence>
<reference evidence="5 6" key="1">
    <citation type="submission" date="2016-10" db="EMBL/GenBank/DDBJ databases">
        <authorList>
            <person name="Varghese N."/>
            <person name="Submissions S."/>
        </authorList>
    </citation>
    <scope>NUCLEOTIDE SEQUENCE [LARGE SCALE GENOMIC DNA]</scope>
    <source>
        <strain evidence="5 6">WCC6</strain>
    </source>
</reference>
<dbReference type="InterPro" id="IPR024072">
    <property type="entry name" value="DHFR-like_dom_sf"/>
</dbReference>
<evidence type="ECO:0000256" key="3">
    <source>
        <dbReference type="ARBA" id="ARBA00023002"/>
    </source>
</evidence>
<keyword evidence="2" id="KW-0521">NADP</keyword>
<protein>
    <submittedName>
        <fullName evidence="5">Pyrimidine reductase, riboflavin biosynthesis</fullName>
    </submittedName>
</protein>
<dbReference type="InterPro" id="IPR050765">
    <property type="entry name" value="Riboflavin_Biosynth_HTPR"/>
</dbReference>
<evidence type="ECO:0000313" key="6">
    <source>
        <dbReference type="Proteomes" id="UP000182379"/>
    </source>
</evidence>
<dbReference type="PANTHER" id="PTHR38011:SF7">
    <property type="entry name" value="2,5-DIAMINO-6-RIBOSYLAMINO-4(3H)-PYRIMIDINONE 5'-PHOSPHATE REDUCTASE"/>
    <property type="match status" value="1"/>
</dbReference>
<dbReference type="GO" id="GO:0008703">
    <property type="term" value="F:5-amino-6-(5-phosphoribosylamino)uracil reductase activity"/>
    <property type="evidence" value="ECO:0007669"/>
    <property type="project" value="InterPro"/>
</dbReference>